<dbReference type="PROSITE" id="PS01124">
    <property type="entry name" value="HTH_ARAC_FAMILY_2"/>
    <property type="match status" value="1"/>
</dbReference>
<dbReference type="SUPFAM" id="SSF46689">
    <property type="entry name" value="Homeodomain-like"/>
    <property type="match status" value="1"/>
</dbReference>
<feature type="compositionally biased region" description="Gly residues" evidence="4">
    <location>
        <begin position="1"/>
        <end position="12"/>
    </location>
</feature>
<keyword evidence="1" id="KW-0805">Transcription regulation</keyword>
<sequence length="314" mass="33355">MTATLGGEGRGGLMKPDSGTGGAAGPAARAVGGAAVDEVERAHLVDPADRSFRIGRWAPEPDLADLVRRYWVPTWHVPGGGSAVQQVLQYPVCLIVVADEYARFYGVAPGLSTTTLTGSGWAVGVLLQPSAGALLTGGTVAAWRGRHGDLGPALAATAAPVDTDALVAAVRAEMVPDPTDESRQRAATDRVGDFLRRWLPVDEEGREVNAIVDAVEHDPELLRVAQLCDRFGRTERSLQRLTRRRLGLSPKWLVQRRRLHEAAGLLRAGGTTVADVSARLGYADEPHLSRDFRRVTGMTPGAFASRYAAESAGA</sequence>
<dbReference type="GO" id="GO:0003700">
    <property type="term" value="F:DNA-binding transcription factor activity"/>
    <property type="evidence" value="ECO:0007669"/>
    <property type="project" value="InterPro"/>
</dbReference>
<dbReference type="EMBL" id="BHYL01000081">
    <property type="protein sequence ID" value="GCD19585.1"/>
    <property type="molecule type" value="Genomic_DNA"/>
</dbReference>
<evidence type="ECO:0000256" key="4">
    <source>
        <dbReference type="SAM" id="MobiDB-lite"/>
    </source>
</evidence>
<reference evidence="6 7" key="1">
    <citation type="submission" date="2018-11" db="EMBL/GenBank/DDBJ databases">
        <title>Draft genome sequence of Cellulomonas takizawaensis strain TKZ-21.</title>
        <authorList>
            <person name="Yamamura H."/>
            <person name="Hayashi T."/>
            <person name="Hamada M."/>
            <person name="Serisawa Y."/>
            <person name="Matsuyama K."/>
            <person name="Nakagawa Y."/>
            <person name="Otoguro M."/>
            <person name="Yanagida F."/>
            <person name="Hayakawa M."/>
        </authorList>
    </citation>
    <scope>NUCLEOTIDE SEQUENCE [LARGE SCALE GENOMIC DNA]</scope>
    <source>
        <strain evidence="6 7">TKZ-21</strain>
    </source>
</reference>
<dbReference type="Gene3D" id="1.10.10.60">
    <property type="entry name" value="Homeodomain-like"/>
    <property type="match status" value="1"/>
</dbReference>
<protein>
    <submittedName>
        <fullName evidence="6">AraC family transcriptional regulator</fullName>
    </submittedName>
</protein>
<dbReference type="AlphaFoldDB" id="A0A401UY73"/>
<keyword evidence="7" id="KW-1185">Reference proteome</keyword>
<dbReference type="InterPro" id="IPR018060">
    <property type="entry name" value="HTH_AraC"/>
</dbReference>
<comment type="caution">
    <text evidence="6">The sequence shown here is derived from an EMBL/GenBank/DDBJ whole genome shotgun (WGS) entry which is preliminary data.</text>
</comment>
<dbReference type="SMART" id="SM00342">
    <property type="entry name" value="HTH_ARAC"/>
    <property type="match status" value="1"/>
</dbReference>
<evidence type="ECO:0000259" key="5">
    <source>
        <dbReference type="PROSITE" id="PS01124"/>
    </source>
</evidence>
<evidence type="ECO:0000313" key="7">
    <source>
        <dbReference type="Proteomes" id="UP000288246"/>
    </source>
</evidence>
<dbReference type="InterPro" id="IPR050204">
    <property type="entry name" value="AraC_XylS_family_regulators"/>
</dbReference>
<dbReference type="Proteomes" id="UP000288246">
    <property type="component" value="Unassembled WGS sequence"/>
</dbReference>
<dbReference type="PROSITE" id="PS00041">
    <property type="entry name" value="HTH_ARAC_FAMILY_1"/>
    <property type="match status" value="1"/>
</dbReference>
<feature type="region of interest" description="Disordered" evidence="4">
    <location>
        <begin position="1"/>
        <end position="27"/>
    </location>
</feature>
<proteinExistence type="predicted"/>
<dbReference type="InterPro" id="IPR046532">
    <property type="entry name" value="DUF6597"/>
</dbReference>
<dbReference type="InterPro" id="IPR009057">
    <property type="entry name" value="Homeodomain-like_sf"/>
</dbReference>
<dbReference type="Pfam" id="PF20240">
    <property type="entry name" value="DUF6597"/>
    <property type="match status" value="1"/>
</dbReference>
<gene>
    <name evidence="6" type="ORF">CTKZ_11470</name>
</gene>
<accession>A0A401UY73</accession>
<evidence type="ECO:0000256" key="2">
    <source>
        <dbReference type="ARBA" id="ARBA00023125"/>
    </source>
</evidence>
<evidence type="ECO:0000313" key="6">
    <source>
        <dbReference type="EMBL" id="GCD19585.1"/>
    </source>
</evidence>
<dbReference type="InterPro" id="IPR018062">
    <property type="entry name" value="HTH_AraC-typ_CS"/>
</dbReference>
<dbReference type="Pfam" id="PF12833">
    <property type="entry name" value="HTH_18"/>
    <property type="match status" value="1"/>
</dbReference>
<dbReference type="GO" id="GO:0043565">
    <property type="term" value="F:sequence-specific DNA binding"/>
    <property type="evidence" value="ECO:0007669"/>
    <property type="project" value="InterPro"/>
</dbReference>
<feature type="domain" description="HTH araC/xylS-type" evidence="5">
    <location>
        <begin position="206"/>
        <end position="306"/>
    </location>
</feature>
<keyword evidence="3" id="KW-0804">Transcription</keyword>
<name>A0A401UY73_9CELL</name>
<evidence type="ECO:0000256" key="3">
    <source>
        <dbReference type="ARBA" id="ARBA00023163"/>
    </source>
</evidence>
<evidence type="ECO:0000256" key="1">
    <source>
        <dbReference type="ARBA" id="ARBA00023015"/>
    </source>
</evidence>
<keyword evidence="2" id="KW-0238">DNA-binding</keyword>
<dbReference type="PANTHER" id="PTHR46796:SF15">
    <property type="entry name" value="BLL1074 PROTEIN"/>
    <property type="match status" value="1"/>
</dbReference>
<dbReference type="PANTHER" id="PTHR46796">
    <property type="entry name" value="HTH-TYPE TRANSCRIPTIONAL ACTIVATOR RHAS-RELATED"/>
    <property type="match status" value="1"/>
</dbReference>
<organism evidence="6 7">
    <name type="scientific">Cellulomonas algicola</name>
    <dbReference type="NCBI Taxonomy" id="2071633"/>
    <lineage>
        <taxon>Bacteria</taxon>
        <taxon>Bacillati</taxon>
        <taxon>Actinomycetota</taxon>
        <taxon>Actinomycetes</taxon>
        <taxon>Micrococcales</taxon>
        <taxon>Cellulomonadaceae</taxon>
        <taxon>Cellulomonas</taxon>
    </lineage>
</organism>